<proteinExistence type="inferred from homology"/>
<dbReference type="InterPro" id="IPR021520">
    <property type="entry name" value="Stealth_CR2"/>
</dbReference>
<dbReference type="GO" id="GO:0016772">
    <property type="term" value="F:transferase activity, transferring phosphorus-containing groups"/>
    <property type="evidence" value="ECO:0007669"/>
    <property type="project" value="InterPro"/>
</dbReference>
<feature type="domain" description="Stealth protein CR1 conserved region 1" evidence="5">
    <location>
        <begin position="1"/>
        <end position="27"/>
    </location>
</feature>
<comment type="caution">
    <text evidence="6">The sequence shown here is derived from an EMBL/GenBank/DDBJ whole genome shotgun (WGS) entry which is preliminary data.</text>
</comment>
<sequence length="330" mass="39388">MDIDFVVTWVDMDDPKWQKDFASYSGKINNKKNEVSEARFRDYGFLKYWFRGVEQFAPWVRKIHFVTCGQNPEWLNADHPKLHLVNHADYIPEQFVPCFNSCVLEIYMHKIPGLSEHFVYFNDDFFIINSITPERFFTDGLPNDIAAFRTNFGWSLWNKTLRNNTMLINKYFDKKEILKRDHDKWFNPIYGTRNRLTYCLEPCSKFITLRTPHNAQPYLKETFEDVWKFAGEELTEMSAHRFRNEKDYTPELLRTWQICKSNFTPYNTYSNTKMFPLMIKAGKAVKAIHEQSYSLVCLNDSVYIRNYRQTMENIRSAFDSILPDKSSFEV</sequence>
<accession>A0A5M8P5A7</accession>
<dbReference type="InterPro" id="IPR047141">
    <property type="entry name" value="Stealth"/>
</dbReference>
<evidence type="ECO:0000259" key="5">
    <source>
        <dbReference type="Pfam" id="PF17101"/>
    </source>
</evidence>
<name>A0A5M8P5A7_9BACT</name>
<dbReference type="AlphaFoldDB" id="A0A5M8P5A7"/>
<feature type="domain" description="Stealth protein CR2 conserved region 2" evidence="4">
    <location>
        <begin position="39"/>
        <end position="139"/>
    </location>
</feature>
<dbReference type="Pfam" id="PF11380">
    <property type="entry name" value="Stealth_CR2"/>
    <property type="match status" value="1"/>
</dbReference>
<dbReference type="InterPro" id="IPR031358">
    <property type="entry name" value="Stealth_CR1"/>
</dbReference>
<dbReference type="Pfam" id="PF17101">
    <property type="entry name" value="Stealth_CR1"/>
    <property type="match status" value="1"/>
</dbReference>
<dbReference type="PANTHER" id="PTHR24045:SF0">
    <property type="entry name" value="N-ACETYLGLUCOSAMINE-1-PHOSPHOTRANSFERASE SUBUNITS ALPHA_BETA"/>
    <property type="match status" value="1"/>
</dbReference>
<reference evidence="6 7" key="1">
    <citation type="submission" date="2019-03" db="EMBL/GenBank/DDBJ databases">
        <title>Single cell metagenomics reveals metabolic interactions within the superorganism composed of flagellate Streblomastix strix and complex community of Bacteroidetes bacteria on its surface.</title>
        <authorList>
            <person name="Treitli S.C."/>
            <person name="Kolisko M."/>
            <person name="Husnik F."/>
            <person name="Keeling P."/>
            <person name="Hampl V."/>
        </authorList>
    </citation>
    <scope>NUCLEOTIDE SEQUENCE [LARGE SCALE GENOMIC DNA]</scope>
    <source>
        <strain evidence="6">St1</strain>
    </source>
</reference>
<protein>
    <submittedName>
        <fullName evidence="6">Capsular polysaccharide phosphotransferase cps12A</fullName>
        <ecNumber evidence="6">2.7.-.-</ecNumber>
    </submittedName>
</protein>
<evidence type="ECO:0000313" key="6">
    <source>
        <dbReference type="EMBL" id="KAA6303643.1"/>
    </source>
</evidence>
<keyword evidence="3" id="KW-0270">Exopolysaccharide synthesis</keyword>
<dbReference type="EMBL" id="SNRX01000001">
    <property type="protein sequence ID" value="KAA6303643.1"/>
    <property type="molecule type" value="Genomic_DNA"/>
</dbReference>
<gene>
    <name evidence="6" type="ORF">EZS26_000194</name>
</gene>
<comment type="similarity">
    <text evidence="1">Belongs to the stealth family.</text>
</comment>
<organism evidence="6 7">
    <name type="scientific">Candidatus Ordinivivax streblomastigis</name>
    <dbReference type="NCBI Taxonomy" id="2540710"/>
    <lineage>
        <taxon>Bacteria</taxon>
        <taxon>Pseudomonadati</taxon>
        <taxon>Bacteroidota</taxon>
        <taxon>Bacteroidia</taxon>
        <taxon>Bacteroidales</taxon>
        <taxon>Candidatus Ordinivivax</taxon>
    </lineage>
</organism>
<dbReference type="PANTHER" id="PTHR24045">
    <property type="match status" value="1"/>
</dbReference>
<evidence type="ECO:0000313" key="7">
    <source>
        <dbReference type="Proteomes" id="UP000324575"/>
    </source>
</evidence>
<evidence type="ECO:0000256" key="2">
    <source>
        <dbReference type="ARBA" id="ARBA00022679"/>
    </source>
</evidence>
<evidence type="ECO:0000259" key="4">
    <source>
        <dbReference type="Pfam" id="PF11380"/>
    </source>
</evidence>
<evidence type="ECO:0000256" key="3">
    <source>
        <dbReference type="ARBA" id="ARBA00023169"/>
    </source>
</evidence>
<dbReference type="GO" id="GO:0000271">
    <property type="term" value="P:polysaccharide biosynthetic process"/>
    <property type="evidence" value="ECO:0007669"/>
    <property type="project" value="UniProtKB-KW"/>
</dbReference>
<keyword evidence="2 6" id="KW-0808">Transferase</keyword>
<dbReference type="EC" id="2.7.-.-" evidence="6"/>
<evidence type="ECO:0000256" key="1">
    <source>
        <dbReference type="ARBA" id="ARBA00007583"/>
    </source>
</evidence>
<dbReference type="Proteomes" id="UP000324575">
    <property type="component" value="Unassembled WGS sequence"/>
</dbReference>